<protein>
    <recommendedName>
        <fullName evidence="4">UDP-N-acetylglucosamine 2-epimerase (non-hydrolyzing)</fullName>
        <ecNumber evidence="4">5.1.3.14</ecNumber>
    </recommendedName>
</protein>
<evidence type="ECO:0000256" key="2">
    <source>
        <dbReference type="ARBA" id="ARBA00036080"/>
    </source>
</evidence>
<evidence type="ECO:0000256" key="3">
    <source>
        <dbReference type="ARBA" id="ARBA00038209"/>
    </source>
</evidence>
<dbReference type="GO" id="GO:0008761">
    <property type="term" value="F:UDP-N-acetylglucosamine 2-epimerase activity"/>
    <property type="evidence" value="ECO:0007669"/>
    <property type="project" value="UniProtKB-EC"/>
</dbReference>
<comment type="catalytic activity">
    <reaction evidence="2">
        <text>UDP-N-acetyl-alpha-D-glucosamine = UDP-N-acetyl-alpha-D-mannosamine</text>
        <dbReference type="Rhea" id="RHEA:17213"/>
        <dbReference type="ChEBI" id="CHEBI:57705"/>
        <dbReference type="ChEBI" id="CHEBI:68623"/>
        <dbReference type="EC" id="5.1.3.14"/>
    </reaction>
</comment>
<dbReference type="PANTHER" id="PTHR43174">
    <property type="entry name" value="UDP-N-ACETYLGLUCOSAMINE 2-EPIMERASE"/>
    <property type="match status" value="1"/>
</dbReference>
<dbReference type="InterPro" id="IPR029767">
    <property type="entry name" value="WecB-like"/>
</dbReference>
<evidence type="ECO:0000313" key="7">
    <source>
        <dbReference type="EMBL" id="PLM92151.1"/>
    </source>
</evidence>
<dbReference type="PANTHER" id="PTHR43174:SF2">
    <property type="entry name" value="UDP-N-ACETYLGLUCOSAMINE 2-EPIMERASE"/>
    <property type="match status" value="1"/>
</dbReference>
<gene>
    <name evidence="7" type="ORF">CWN47_23360</name>
</gene>
<reference evidence="7 8" key="2">
    <citation type="submission" date="2018-01" db="EMBL/GenBank/DDBJ databases">
        <title>Genomic study of Klebsiella pneumoniae.</title>
        <authorList>
            <person name="Yang Y."/>
            <person name="Bicalho R."/>
        </authorList>
    </citation>
    <scope>NUCLEOTIDE SEQUENCE [LARGE SCALE GENOMIC DNA]</scope>
    <source>
        <strain evidence="7 8">A8</strain>
    </source>
</reference>
<keyword evidence="1 5" id="KW-0413">Isomerase</keyword>
<name>A0A2N4YWD8_KLEVA</name>
<dbReference type="Proteomes" id="UP000234412">
    <property type="component" value="Unassembled WGS sequence"/>
</dbReference>
<reference evidence="7 8" key="1">
    <citation type="submission" date="2017-11" db="EMBL/GenBank/DDBJ databases">
        <authorList>
            <person name="Han C.G."/>
        </authorList>
    </citation>
    <scope>NUCLEOTIDE SEQUENCE [LARGE SCALE GENOMIC DNA]</scope>
    <source>
        <strain evidence="7 8">A8</strain>
    </source>
</reference>
<evidence type="ECO:0000259" key="6">
    <source>
        <dbReference type="Pfam" id="PF02350"/>
    </source>
</evidence>
<organism evidence="7 8">
    <name type="scientific">Klebsiella variicola</name>
    <dbReference type="NCBI Taxonomy" id="244366"/>
    <lineage>
        <taxon>Bacteria</taxon>
        <taxon>Pseudomonadati</taxon>
        <taxon>Pseudomonadota</taxon>
        <taxon>Gammaproteobacteria</taxon>
        <taxon>Enterobacterales</taxon>
        <taxon>Enterobacteriaceae</taxon>
        <taxon>Klebsiella/Raoultella group</taxon>
        <taxon>Klebsiella</taxon>
        <taxon>Klebsiella pneumoniae complex</taxon>
    </lineage>
</organism>
<dbReference type="InterPro" id="IPR003331">
    <property type="entry name" value="UDP_GlcNAc_Epimerase_2_dom"/>
</dbReference>
<dbReference type="EMBL" id="PIDP01001018">
    <property type="protein sequence ID" value="PLM92151.1"/>
    <property type="molecule type" value="Genomic_DNA"/>
</dbReference>
<feature type="non-terminal residue" evidence="7">
    <location>
        <position position="1"/>
    </location>
</feature>
<dbReference type="Pfam" id="PF02350">
    <property type="entry name" value="Epimerase_2"/>
    <property type="match status" value="1"/>
</dbReference>
<feature type="domain" description="UDP-N-acetylglucosamine 2-epimerase" evidence="6">
    <location>
        <begin position="4"/>
        <end position="91"/>
    </location>
</feature>
<sequence length="97" mass="10385">DGSAWLILTDSGGIQEEAPSLGKPVLVMRDMTERPEAVAAGTVCLVGTDSQRIVAEVTRLLQDDAAYQAMSRAHNPYGDGEACRRILSALKNNQVTL</sequence>
<proteinExistence type="inferred from homology"/>
<evidence type="ECO:0000256" key="5">
    <source>
        <dbReference type="RuleBase" id="RU003513"/>
    </source>
</evidence>
<dbReference type="AlphaFoldDB" id="A0A2N4YWD8"/>
<comment type="similarity">
    <text evidence="3 5">Belongs to the UDP-N-acetylglucosamine 2-epimerase family.</text>
</comment>
<evidence type="ECO:0000313" key="8">
    <source>
        <dbReference type="Proteomes" id="UP000234412"/>
    </source>
</evidence>
<dbReference type="Gene3D" id="3.40.50.2000">
    <property type="entry name" value="Glycogen Phosphorylase B"/>
    <property type="match status" value="2"/>
</dbReference>
<evidence type="ECO:0000256" key="4">
    <source>
        <dbReference type="ARBA" id="ARBA00038858"/>
    </source>
</evidence>
<dbReference type="EC" id="5.1.3.14" evidence="4"/>
<accession>A0A2N4YWD8</accession>
<comment type="caution">
    <text evidence="7">The sequence shown here is derived from an EMBL/GenBank/DDBJ whole genome shotgun (WGS) entry which is preliminary data.</text>
</comment>
<dbReference type="SUPFAM" id="SSF53756">
    <property type="entry name" value="UDP-Glycosyltransferase/glycogen phosphorylase"/>
    <property type="match status" value="1"/>
</dbReference>
<evidence type="ECO:0000256" key="1">
    <source>
        <dbReference type="ARBA" id="ARBA00023235"/>
    </source>
</evidence>